<protein>
    <recommendedName>
        <fullName evidence="3">Acetoin utilization protein AcuC</fullName>
    </recommendedName>
</protein>
<proteinExistence type="inferred from homology"/>
<dbReference type="GO" id="GO:0004407">
    <property type="term" value="F:histone deacetylase activity"/>
    <property type="evidence" value="ECO:0007669"/>
    <property type="project" value="TreeGrafter"/>
</dbReference>
<comment type="similarity">
    <text evidence="2">Belongs to the histone deacetylase family.</text>
</comment>
<dbReference type="Gene3D" id="3.40.800.20">
    <property type="entry name" value="Histone deacetylase domain"/>
    <property type="match status" value="1"/>
</dbReference>
<dbReference type="EMBL" id="PVTI01000010">
    <property type="protein sequence ID" value="PRY59318.1"/>
    <property type="molecule type" value="Genomic_DNA"/>
</dbReference>
<dbReference type="InterPro" id="IPR023696">
    <property type="entry name" value="Ureohydrolase_dom_sf"/>
</dbReference>
<dbReference type="AlphaFoldDB" id="A0A2T0UN70"/>
<dbReference type="OrthoDB" id="9808367at2"/>
<dbReference type="InterPro" id="IPR023801">
    <property type="entry name" value="His_deacetylse_dom"/>
</dbReference>
<evidence type="ECO:0000259" key="5">
    <source>
        <dbReference type="Pfam" id="PF00850"/>
    </source>
</evidence>
<dbReference type="PANTHER" id="PTHR10625:SF10">
    <property type="entry name" value="HISTONE DEACETYLASE HDAC1"/>
    <property type="match status" value="1"/>
</dbReference>
<keyword evidence="7" id="KW-1185">Reference proteome</keyword>
<comment type="caution">
    <text evidence="6">The sequence shown here is derived from an EMBL/GenBank/DDBJ whole genome shotgun (WGS) entry which is preliminary data.</text>
</comment>
<evidence type="ECO:0000256" key="1">
    <source>
        <dbReference type="ARBA" id="ARBA00005101"/>
    </source>
</evidence>
<dbReference type="GO" id="GO:0040029">
    <property type="term" value="P:epigenetic regulation of gene expression"/>
    <property type="evidence" value="ECO:0007669"/>
    <property type="project" value="TreeGrafter"/>
</dbReference>
<feature type="domain" description="Histone deacetylase" evidence="5">
    <location>
        <begin position="22"/>
        <end position="316"/>
    </location>
</feature>
<dbReference type="PRINTS" id="PR01272">
    <property type="entry name" value="ACUCPROTEIN"/>
</dbReference>
<evidence type="ECO:0000256" key="3">
    <source>
        <dbReference type="ARBA" id="ARBA00020218"/>
    </source>
</evidence>
<evidence type="ECO:0000256" key="2">
    <source>
        <dbReference type="ARBA" id="ARBA00005947"/>
    </source>
</evidence>
<dbReference type="PANTHER" id="PTHR10625">
    <property type="entry name" value="HISTONE DEACETYLASE HDAC1-RELATED"/>
    <property type="match status" value="1"/>
</dbReference>
<gene>
    <name evidence="6" type="ORF">BCF74_11055</name>
</gene>
<evidence type="ECO:0000256" key="4">
    <source>
        <dbReference type="ARBA" id="ARBA00022627"/>
    </source>
</evidence>
<dbReference type="InterPro" id="IPR037138">
    <property type="entry name" value="His_deacetylse_dom_sf"/>
</dbReference>
<evidence type="ECO:0000313" key="7">
    <source>
        <dbReference type="Proteomes" id="UP000237822"/>
    </source>
</evidence>
<dbReference type="GO" id="GO:0045150">
    <property type="term" value="P:acetoin catabolic process"/>
    <property type="evidence" value="ECO:0007669"/>
    <property type="project" value="UniProtKB-UniPathway"/>
</dbReference>
<dbReference type="PRINTS" id="PR01270">
    <property type="entry name" value="HDASUPER"/>
</dbReference>
<sequence>MAHRTRLVWDDGFLAYNFGPTHPMGPVRLDLTTRLARSLGVLDTVDIVSPEVASDELLATVHDADYVAAVKAASADPEQADLRRGLGTEDDPAFEGMHEASARIVQGTVDLCDAVWSGEIDHGVNYCGGLHHAMPTHASGFCIYNDIAAGIQRLLDNGAERVAYIDVDVHHGDGVERIFWNDPRVLTVSVHESGRALFPGTGWPGDIGGPDARGTAVNVALPPGTGDSAWLRAIESVAHPLVGAFKPDVLVTQHGCDSHRQDPLAHLSISLDAQRRAHEGLHRLAHEQTDGRWVALGGGGYELVDVVPRSWTHLTAIAAHTPVPPQTPVPQEWRDHVERIFGRSGPERMGDLPESDLPIWVRPWAMGYNPDDPVDEAILATRQAAFPHHGLDAWFE</sequence>
<accession>A0A2T0UN70</accession>
<dbReference type="InterPro" id="IPR003085">
    <property type="entry name" value="AcuC"/>
</dbReference>
<comment type="pathway">
    <text evidence="1">Ketone degradation; acetoin degradation.</text>
</comment>
<dbReference type="SUPFAM" id="SSF52768">
    <property type="entry name" value="Arginase/deacetylase"/>
    <property type="match status" value="1"/>
</dbReference>
<dbReference type="RefSeq" id="WP_106297367.1">
    <property type="nucleotide sequence ID" value="NZ_PVTI01000010.1"/>
</dbReference>
<dbReference type="Proteomes" id="UP000237822">
    <property type="component" value="Unassembled WGS sequence"/>
</dbReference>
<evidence type="ECO:0000313" key="6">
    <source>
        <dbReference type="EMBL" id="PRY59318.1"/>
    </source>
</evidence>
<keyword evidence="4" id="KW-0006">Acetoin catabolism</keyword>
<name>A0A2T0UN70_9MICO</name>
<reference evidence="6 7" key="1">
    <citation type="submission" date="2018-03" db="EMBL/GenBank/DDBJ databases">
        <title>Genomic Encyclopedia of Archaeal and Bacterial Type Strains, Phase II (KMG-II): from individual species to whole genera.</title>
        <authorList>
            <person name="Goeker M."/>
        </authorList>
    </citation>
    <scope>NUCLEOTIDE SEQUENCE [LARGE SCALE GENOMIC DNA]</scope>
    <source>
        <strain evidence="6 7">ATCC BAA-1496</strain>
    </source>
</reference>
<dbReference type="UniPathway" id="UPA00040"/>
<dbReference type="CDD" id="cd09994">
    <property type="entry name" value="HDAC_AcuC_like"/>
    <property type="match status" value="1"/>
</dbReference>
<dbReference type="InterPro" id="IPR000286">
    <property type="entry name" value="HDACs"/>
</dbReference>
<organism evidence="6 7">
    <name type="scientific">Knoellia remsis</name>
    <dbReference type="NCBI Taxonomy" id="407159"/>
    <lineage>
        <taxon>Bacteria</taxon>
        <taxon>Bacillati</taxon>
        <taxon>Actinomycetota</taxon>
        <taxon>Actinomycetes</taxon>
        <taxon>Micrococcales</taxon>
        <taxon>Intrasporangiaceae</taxon>
        <taxon>Knoellia</taxon>
    </lineage>
</organism>
<dbReference type="Pfam" id="PF00850">
    <property type="entry name" value="Hist_deacetyl"/>
    <property type="match status" value="1"/>
</dbReference>